<comment type="caution">
    <text evidence="1">The sequence shown here is derived from an EMBL/GenBank/DDBJ whole genome shotgun (WGS) entry which is preliminary data.</text>
</comment>
<dbReference type="EMBL" id="DYDO01000013">
    <property type="protein sequence ID" value="DBA14300.1"/>
    <property type="molecule type" value="Genomic_DNA"/>
</dbReference>
<dbReference type="AlphaFoldDB" id="A0AAV2ZP79"/>
<name>A0AAV2ZP79_PYXAD</name>
<protein>
    <submittedName>
        <fullName evidence="1">Uncharacterized protein</fullName>
    </submittedName>
</protein>
<sequence>MICESLLMRALDLEECLYCIHSPLQISHLPAVESHSHLLEKVIVGSFYFLYRNSLKLLYYWQSHSQQHILFLQLLLGTLFACPAQAVPSEKDFQGIVGAAIVAKQQMRLRVLFWVEWI</sequence>
<reference evidence="1" key="1">
    <citation type="thesis" date="2020" institute="ProQuest LLC" country="789 East Eisenhower Parkway, Ann Arbor, MI, USA">
        <title>Comparative Genomics and Chromosome Evolution.</title>
        <authorList>
            <person name="Mudd A.B."/>
        </authorList>
    </citation>
    <scope>NUCLEOTIDE SEQUENCE</scope>
    <source>
        <strain evidence="1">1538</strain>
        <tissue evidence="1">Blood</tissue>
    </source>
</reference>
<gene>
    <name evidence="1" type="ORF">GDO54_005293</name>
</gene>
<dbReference type="Proteomes" id="UP001181693">
    <property type="component" value="Unassembled WGS sequence"/>
</dbReference>
<keyword evidence="2" id="KW-1185">Reference proteome</keyword>
<organism evidence="1 2">
    <name type="scientific">Pyxicephalus adspersus</name>
    <name type="common">African bullfrog</name>
    <dbReference type="NCBI Taxonomy" id="30357"/>
    <lineage>
        <taxon>Eukaryota</taxon>
        <taxon>Metazoa</taxon>
        <taxon>Chordata</taxon>
        <taxon>Craniata</taxon>
        <taxon>Vertebrata</taxon>
        <taxon>Euteleostomi</taxon>
        <taxon>Amphibia</taxon>
        <taxon>Batrachia</taxon>
        <taxon>Anura</taxon>
        <taxon>Neobatrachia</taxon>
        <taxon>Ranoidea</taxon>
        <taxon>Pyxicephalidae</taxon>
        <taxon>Pyxicephalinae</taxon>
        <taxon>Pyxicephalus</taxon>
    </lineage>
</organism>
<evidence type="ECO:0000313" key="2">
    <source>
        <dbReference type="Proteomes" id="UP001181693"/>
    </source>
</evidence>
<accession>A0AAV2ZP79</accession>
<proteinExistence type="predicted"/>
<evidence type="ECO:0000313" key="1">
    <source>
        <dbReference type="EMBL" id="DBA14300.1"/>
    </source>
</evidence>